<name>A0A1H0HZY8_9PSEU</name>
<keyword evidence="1" id="KW-0472">Membrane</keyword>
<evidence type="ECO:0000313" key="2">
    <source>
        <dbReference type="EMBL" id="SDO24401.1"/>
    </source>
</evidence>
<keyword evidence="1" id="KW-1133">Transmembrane helix</keyword>
<protein>
    <recommendedName>
        <fullName evidence="4">EamA-like transporter family protein</fullName>
    </recommendedName>
</protein>
<feature type="transmembrane region" description="Helical" evidence="1">
    <location>
        <begin position="100"/>
        <end position="120"/>
    </location>
</feature>
<dbReference type="RefSeq" id="WP_228769696.1">
    <property type="nucleotide sequence ID" value="NZ_FNDV01000008.1"/>
</dbReference>
<sequence length="281" mass="28500">MRGYLELAASTTMYGLGIVAQTIAARRAEQRPGSGLGLLARLATDRIYLLGFAGQVGGFALAFLARESLPLYLVQAGSSSAVGLATVFGVLMLRWRVRGIEIAMLLVMAFGLALLAAASTPSVANDIPTGTGLAMLGLPLLAGAVAVHLGLVTTAVPLAIFAGLAFSVVAITSRTIADESLLSLMLHPLAWLMLVAALVGQACFAMALQRGSTTSTAASMDGTTVMIASAVGVLALGDQIAPGRSWWVALGLTLVVLGVLVLGAASRSAPAVVTTGAREVG</sequence>
<dbReference type="PANTHER" id="PTHR40761:SF1">
    <property type="entry name" value="CONSERVED INTEGRAL MEMBRANE ALANINE VALINE AND LEUCINE RICH PROTEIN-RELATED"/>
    <property type="match status" value="1"/>
</dbReference>
<dbReference type="PANTHER" id="PTHR40761">
    <property type="entry name" value="CONSERVED INTEGRAL MEMBRANE ALANINE VALINE AND LEUCINE RICH PROTEIN-RELATED"/>
    <property type="match status" value="1"/>
</dbReference>
<accession>A0A1H0HZY8</accession>
<dbReference type="SUPFAM" id="SSF103481">
    <property type="entry name" value="Multidrug resistance efflux transporter EmrE"/>
    <property type="match status" value="1"/>
</dbReference>
<evidence type="ECO:0000313" key="3">
    <source>
        <dbReference type="Proteomes" id="UP000199651"/>
    </source>
</evidence>
<feature type="transmembrane region" description="Helical" evidence="1">
    <location>
        <begin position="189"/>
        <end position="208"/>
    </location>
</feature>
<feature type="transmembrane region" description="Helical" evidence="1">
    <location>
        <begin position="47"/>
        <end position="65"/>
    </location>
</feature>
<evidence type="ECO:0000256" key="1">
    <source>
        <dbReference type="SAM" id="Phobius"/>
    </source>
</evidence>
<proteinExistence type="predicted"/>
<feature type="transmembrane region" description="Helical" evidence="1">
    <location>
        <begin position="71"/>
        <end position="93"/>
    </location>
</feature>
<dbReference type="EMBL" id="FNJB01000002">
    <property type="protein sequence ID" value="SDO24401.1"/>
    <property type="molecule type" value="Genomic_DNA"/>
</dbReference>
<dbReference type="InterPro" id="IPR037185">
    <property type="entry name" value="EmrE-like"/>
</dbReference>
<feature type="transmembrane region" description="Helical" evidence="1">
    <location>
        <begin position="246"/>
        <end position="265"/>
    </location>
</feature>
<gene>
    <name evidence="2" type="ORF">SAMN05192558_102326</name>
</gene>
<organism evidence="2 3">
    <name type="scientific">Actinokineospora alba</name>
    <dbReference type="NCBI Taxonomy" id="504798"/>
    <lineage>
        <taxon>Bacteria</taxon>
        <taxon>Bacillati</taxon>
        <taxon>Actinomycetota</taxon>
        <taxon>Actinomycetes</taxon>
        <taxon>Pseudonocardiales</taxon>
        <taxon>Pseudonocardiaceae</taxon>
        <taxon>Actinokineospora</taxon>
    </lineage>
</organism>
<dbReference type="Proteomes" id="UP000199651">
    <property type="component" value="Unassembled WGS sequence"/>
</dbReference>
<dbReference type="STRING" id="504798.SAMN05421871_10825"/>
<feature type="transmembrane region" description="Helical" evidence="1">
    <location>
        <begin position="220"/>
        <end position="240"/>
    </location>
</feature>
<evidence type="ECO:0008006" key="4">
    <source>
        <dbReference type="Google" id="ProtNLM"/>
    </source>
</evidence>
<keyword evidence="1" id="KW-0812">Transmembrane</keyword>
<keyword evidence="3" id="KW-1185">Reference proteome</keyword>
<reference evidence="3" key="1">
    <citation type="submission" date="2016-10" db="EMBL/GenBank/DDBJ databases">
        <authorList>
            <person name="Varghese N."/>
            <person name="Submissions S."/>
        </authorList>
    </citation>
    <scope>NUCLEOTIDE SEQUENCE [LARGE SCALE GENOMIC DNA]</scope>
    <source>
        <strain evidence="3">IBRC-M 10655</strain>
    </source>
</reference>
<dbReference type="AlphaFoldDB" id="A0A1H0HZY8"/>